<evidence type="ECO:0000256" key="4">
    <source>
        <dbReference type="ARBA" id="ARBA00023241"/>
    </source>
</evidence>
<evidence type="ECO:0000256" key="1">
    <source>
        <dbReference type="ARBA" id="ARBA00004966"/>
    </source>
</evidence>
<evidence type="ECO:0000256" key="2">
    <source>
        <dbReference type="ARBA" id="ARBA00007166"/>
    </source>
</evidence>
<dbReference type="PANTHER" id="PTHR28039">
    <property type="entry name" value="CHALCONE--FLAVONONE ISOMERASE 1-RELATED"/>
    <property type="match status" value="1"/>
</dbReference>
<sequence>MASATQVSPPVTGLEVETQWFPPAVKPPGSAKTFFLAGAGWRGMEVDGKLVKFTTTGVYLKDEAVSWIAAKWKGKTGEELLESDEFFQDIVTGPFEKFYRLTHIRRLEGKEFSGKVGGHLAGMIKSAGTYGEAEAKAVDKFIELYKDKEFLSVGFSNLYHQSPTGSLTVTFSDDGSYIPEERGVVIENKPLSEVMLYSIIGKNGVSPTLKRSLAERLSQLMKQEEHLY</sequence>
<gene>
    <name evidence="9" type="primary">CHI1</name>
</gene>
<name>A0A0M4KNN8_MORAL</name>
<comment type="similarity">
    <text evidence="2 7">Belongs to the chalcone isomerase family.</text>
</comment>
<feature type="domain" description="Chalcone isomerase" evidence="8">
    <location>
        <begin position="16"/>
        <end position="220"/>
    </location>
</feature>
<dbReference type="InterPro" id="IPR016087">
    <property type="entry name" value="Chalcone_isomerase"/>
</dbReference>
<organism evidence="9">
    <name type="scientific">Morus alba</name>
    <name type="common">White mulberry</name>
    <dbReference type="NCBI Taxonomy" id="3498"/>
    <lineage>
        <taxon>Eukaryota</taxon>
        <taxon>Viridiplantae</taxon>
        <taxon>Streptophyta</taxon>
        <taxon>Embryophyta</taxon>
        <taxon>Tracheophyta</taxon>
        <taxon>Spermatophyta</taxon>
        <taxon>Magnoliopsida</taxon>
        <taxon>eudicotyledons</taxon>
        <taxon>Gunneridae</taxon>
        <taxon>Pentapetalae</taxon>
        <taxon>rosids</taxon>
        <taxon>fabids</taxon>
        <taxon>Rosales</taxon>
        <taxon>Moraceae</taxon>
        <taxon>Moreae</taxon>
        <taxon>Morus</taxon>
    </lineage>
</organism>
<dbReference type="GO" id="GO:0045430">
    <property type="term" value="F:chalcone isomerase activity"/>
    <property type="evidence" value="ECO:0007669"/>
    <property type="project" value="UniProtKB-EC"/>
</dbReference>
<dbReference type="AlphaFoldDB" id="A0A0M4KNN8"/>
<dbReference type="GO" id="GO:0009813">
    <property type="term" value="P:flavonoid biosynthetic process"/>
    <property type="evidence" value="ECO:0007669"/>
    <property type="project" value="UniProtKB-UniPathway"/>
</dbReference>
<reference evidence="9" key="1">
    <citation type="submission" date="2015-08" db="EMBL/GenBank/DDBJ databases">
        <title>Accumulation of rutin and betulinic acid and expression of phenylpropanoid and triterpenoid biosynthetic genes in mulberry (Morus alba L.).</title>
        <authorList>
            <person name="Zhao S."/>
        </authorList>
    </citation>
    <scope>NUCLEOTIDE SEQUENCE</scope>
</reference>
<comment type="function">
    <text evidence="5">Catalyzes the intramolecular cyclization of bicyclic chalcones into tricyclic (S)-flavanones. Responsible for the isomerization of 4,2',4',6'-tetrahydroxychalcone (also termed chalcone) into naringenin.</text>
</comment>
<proteinExistence type="evidence at transcript level"/>
<keyword evidence="3 9" id="KW-0413">Isomerase</keyword>
<comment type="pathway">
    <text evidence="1">Secondary metabolite biosynthesis; flavonoid biosynthesis.</text>
</comment>
<dbReference type="InterPro" id="IPR044164">
    <property type="entry name" value="CFI"/>
</dbReference>
<evidence type="ECO:0000256" key="5">
    <source>
        <dbReference type="ARBA" id="ARBA00025429"/>
    </source>
</evidence>
<comment type="catalytic activity">
    <reaction evidence="6">
        <text>a chalcone = a flavanone.</text>
        <dbReference type="EC" id="5.5.1.6"/>
    </reaction>
</comment>
<dbReference type="InterPro" id="IPR036298">
    <property type="entry name" value="Chalcone_isomerase_sf"/>
</dbReference>
<dbReference type="Pfam" id="PF02431">
    <property type="entry name" value="Chalcone"/>
    <property type="match status" value="1"/>
</dbReference>
<dbReference type="Gene3D" id="3.50.70.10">
    <property type="match status" value="1"/>
</dbReference>
<dbReference type="PANTHER" id="PTHR28039:SF8">
    <property type="entry name" value="CHALCONE--FLAVANONE ISOMERASE 1-RELATED"/>
    <property type="match status" value="1"/>
</dbReference>
<evidence type="ECO:0000256" key="6">
    <source>
        <dbReference type="ARBA" id="ARBA00034056"/>
    </source>
</evidence>
<evidence type="ECO:0000313" key="9">
    <source>
        <dbReference type="EMBL" id="ALD83621.1"/>
    </source>
</evidence>
<dbReference type="UniPathway" id="UPA00154"/>
<dbReference type="EMBL" id="KT630887">
    <property type="protein sequence ID" value="ALD83621.1"/>
    <property type="molecule type" value="mRNA"/>
</dbReference>
<keyword evidence="4" id="KW-0284">Flavonoid biosynthesis</keyword>
<evidence type="ECO:0000256" key="3">
    <source>
        <dbReference type="ARBA" id="ARBA00023235"/>
    </source>
</evidence>
<protein>
    <recommendedName>
        <fullName evidence="7">Chalcone-flavonone isomerase family protein</fullName>
    </recommendedName>
</protein>
<dbReference type="InterPro" id="IPR016089">
    <property type="entry name" value="Chalcone_isomerase_bundle_sf"/>
</dbReference>
<accession>A0A0M4KNN8</accession>
<evidence type="ECO:0000259" key="8">
    <source>
        <dbReference type="Pfam" id="PF02431"/>
    </source>
</evidence>
<dbReference type="InterPro" id="IPR016088">
    <property type="entry name" value="Chalcone_isomerase_3-sand"/>
</dbReference>
<dbReference type="SUPFAM" id="SSF54626">
    <property type="entry name" value="Chalcone isomerase"/>
    <property type="match status" value="1"/>
</dbReference>
<evidence type="ECO:0000256" key="7">
    <source>
        <dbReference type="RuleBase" id="RU361158"/>
    </source>
</evidence>
<dbReference type="Gene3D" id="1.10.890.20">
    <property type="match status" value="1"/>
</dbReference>